<gene>
    <name evidence="2" type="ORF">OESDEN_16906</name>
</gene>
<evidence type="ECO:0000256" key="1">
    <source>
        <dbReference type="SAM" id="MobiDB-lite"/>
    </source>
</evidence>
<dbReference type="Proteomes" id="UP000053660">
    <property type="component" value="Unassembled WGS sequence"/>
</dbReference>
<evidence type="ECO:0000313" key="2">
    <source>
        <dbReference type="EMBL" id="KHJ83397.1"/>
    </source>
</evidence>
<evidence type="ECO:0000313" key="3">
    <source>
        <dbReference type="Proteomes" id="UP000053660"/>
    </source>
</evidence>
<organism evidence="2 3">
    <name type="scientific">Oesophagostomum dentatum</name>
    <name type="common">Nodular worm</name>
    <dbReference type="NCBI Taxonomy" id="61180"/>
    <lineage>
        <taxon>Eukaryota</taxon>
        <taxon>Metazoa</taxon>
        <taxon>Ecdysozoa</taxon>
        <taxon>Nematoda</taxon>
        <taxon>Chromadorea</taxon>
        <taxon>Rhabditida</taxon>
        <taxon>Rhabditina</taxon>
        <taxon>Rhabditomorpha</taxon>
        <taxon>Strongyloidea</taxon>
        <taxon>Strongylidae</taxon>
        <taxon>Oesophagostomum</taxon>
    </lineage>
</organism>
<dbReference type="OrthoDB" id="5834930at2759"/>
<name>A0A0B1SIN4_OESDE</name>
<accession>A0A0B1SIN4</accession>
<sequence>MNTLKELEQLEVGAPVRPQHPASAMSYPHTGIQSTVKPDFLPHPAVQWFAQSTGSPNSVEEPLSLLPDEICTAHLKPPTKKNNVT</sequence>
<protein>
    <submittedName>
        <fullName evidence="2">Uncharacterized protein</fullName>
    </submittedName>
</protein>
<dbReference type="EMBL" id="KN573652">
    <property type="protein sequence ID" value="KHJ83397.1"/>
    <property type="molecule type" value="Genomic_DNA"/>
</dbReference>
<feature type="region of interest" description="Disordered" evidence="1">
    <location>
        <begin position="1"/>
        <end position="31"/>
    </location>
</feature>
<dbReference type="AlphaFoldDB" id="A0A0B1SIN4"/>
<proteinExistence type="predicted"/>
<keyword evidence="3" id="KW-1185">Reference proteome</keyword>
<reference evidence="2 3" key="1">
    <citation type="submission" date="2014-03" db="EMBL/GenBank/DDBJ databases">
        <title>Draft genome of the hookworm Oesophagostomum dentatum.</title>
        <authorList>
            <person name="Mitreva M."/>
        </authorList>
    </citation>
    <scope>NUCLEOTIDE SEQUENCE [LARGE SCALE GENOMIC DNA]</scope>
    <source>
        <strain evidence="2 3">OD-Hann</strain>
    </source>
</reference>